<name>A0A172QTF7_9CORY</name>
<feature type="transmembrane region" description="Helical" evidence="1">
    <location>
        <begin position="95"/>
        <end position="116"/>
    </location>
</feature>
<proteinExistence type="predicted"/>
<keyword evidence="1" id="KW-0472">Membrane</keyword>
<feature type="transmembrane region" description="Helical" evidence="1">
    <location>
        <begin position="67"/>
        <end position="89"/>
    </location>
</feature>
<dbReference type="RefSeq" id="WP_066565523.1">
    <property type="nucleotide sequence ID" value="NZ_CP015622.1"/>
</dbReference>
<dbReference type="KEGG" id="ccjz:ccrud_06850"/>
<feature type="transmembrane region" description="Helical" evidence="1">
    <location>
        <begin position="12"/>
        <end position="33"/>
    </location>
</feature>
<evidence type="ECO:0000313" key="3">
    <source>
        <dbReference type="Proteomes" id="UP000076929"/>
    </source>
</evidence>
<dbReference type="STRING" id="1652495.ccrud_06850"/>
<keyword evidence="1" id="KW-0812">Transmembrane</keyword>
<dbReference type="EMBL" id="CP015622">
    <property type="protein sequence ID" value="ANE03956.1"/>
    <property type="molecule type" value="Genomic_DNA"/>
</dbReference>
<sequence>MENHSKRAARKNYLAQLFLALFLASLVVGWMFALGTPDLGATAVSIFVGISFLVAALACILTSKAHVWILALLGSAGIVLLLTGIYMSVMQPEGILTAYLIPLGWGLLLGETAIAIERYWRRRHA</sequence>
<keyword evidence="3" id="KW-1185">Reference proteome</keyword>
<gene>
    <name evidence="2" type="ORF">ccrud_06850</name>
</gene>
<dbReference type="OrthoDB" id="4411311at2"/>
<protein>
    <submittedName>
        <fullName evidence="2">Uncharacterized protein</fullName>
    </submittedName>
</protein>
<evidence type="ECO:0000256" key="1">
    <source>
        <dbReference type="SAM" id="Phobius"/>
    </source>
</evidence>
<keyword evidence="1" id="KW-1133">Transmembrane helix</keyword>
<accession>A0A172QTF7</accession>
<feature type="transmembrane region" description="Helical" evidence="1">
    <location>
        <begin position="39"/>
        <end position="60"/>
    </location>
</feature>
<evidence type="ECO:0000313" key="2">
    <source>
        <dbReference type="EMBL" id="ANE03956.1"/>
    </source>
</evidence>
<dbReference type="Proteomes" id="UP000076929">
    <property type="component" value="Chromosome"/>
</dbReference>
<organism evidence="2 3">
    <name type="scientific">Corynebacterium crudilactis</name>
    <dbReference type="NCBI Taxonomy" id="1652495"/>
    <lineage>
        <taxon>Bacteria</taxon>
        <taxon>Bacillati</taxon>
        <taxon>Actinomycetota</taxon>
        <taxon>Actinomycetes</taxon>
        <taxon>Mycobacteriales</taxon>
        <taxon>Corynebacteriaceae</taxon>
        <taxon>Corynebacterium</taxon>
    </lineage>
</organism>
<dbReference type="AlphaFoldDB" id="A0A172QTF7"/>
<reference evidence="2 3" key="1">
    <citation type="submission" date="2016-05" db="EMBL/GenBank/DDBJ databases">
        <title>Complete genome sequence of Corynebacterium crudilactis, a new Corynebacterium species isolated from raw cow's milk.</title>
        <authorList>
            <person name="Christian R."/>
            <person name="Zimmermann J."/>
            <person name="Lipski A."/>
            <person name="Kalinowski J."/>
        </authorList>
    </citation>
    <scope>NUCLEOTIDE SEQUENCE [LARGE SCALE GENOMIC DNA]</scope>
    <source>
        <strain evidence="2 3">JZ16</strain>
    </source>
</reference>